<proteinExistence type="predicted"/>
<dbReference type="EMBL" id="CAJVAX010000019">
    <property type="protein sequence ID" value="CAG7651176.1"/>
    <property type="molecule type" value="Genomic_DNA"/>
</dbReference>
<gene>
    <name evidence="2" type="ORF">SBRY_50548</name>
</gene>
<name>A0A9W4MJJ2_9ACTN</name>
<feature type="region of interest" description="Disordered" evidence="1">
    <location>
        <begin position="1"/>
        <end position="24"/>
    </location>
</feature>
<sequence>MEGPDQQSERAGHSQAAPAIPLPRLLTHRRRIELGITA</sequence>
<evidence type="ECO:0000256" key="1">
    <source>
        <dbReference type="SAM" id="MobiDB-lite"/>
    </source>
</evidence>
<organism evidence="2 3">
    <name type="scientific">Actinacidiphila bryophytorum</name>
    <dbReference type="NCBI Taxonomy" id="1436133"/>
    <lineage>
        <taxon>Bacteria</taxon>
        <taxon>Bacillati</taxon>
        <taxon>Actinomycetota</taxon>
        <taxon>Actinomycetes</taxon>
        <taxon>Kitasatosporales</taxon>
        <taxon>Streptomycetaceae</taxon>
        <taxon>Actinacidiphila</taxon>
    </lineage>
</organism>
<evidence type="ECO:0000313" key="3">
    <source>
        <dbReference type="Proteomes" id="UP001153328"/>
    </source>
</evidence>
<accession>A0A9W4MJJ2</accession>
<dbReference type="AlphaFoldDB" id="A0A9W4MJJ2"/>
<protein>
    <submittedName>
        <fullName evidence="2">Uncharacterized protein</fullName>
    </submittedName>
</protein>
<evidence type="ECO:0000313" key="2">
    <source>
        <dbReference type="EMBL" id="CAG7651176.1"/>
    </source>
</evidence>
<dbReference type="Proteomes" id="UP001153328">
    <property type="component" value="Unassembled WGS sequence"/>
</dbReference>
<reference evidence="2" key="1">
    <citation type="submission" date="2021-06" db="EMBL/GenBank/DDBJ databases">
        <authorList>
            <person name="Arsene-Ploetze F."/>
        </authorList>
    </citation>
    <scope>NUCLEOTIDE SEQUENCE</scope>
    <source>
        <strain evidence="2">SBRY1</strain>
    </source>
</reference>
<comment type="caution">
    <text evidence="2">The sequence shown here is derived from an EMBL/GenBank/DDBJ whole genome shotgun (WGS) entry which is preliminary data.</text>
</comment>
<keyword evidence="3" id="KW-1185">Reference proteome</keyword>